<dbReference type="Proteomes" id="UP001150641">
    <property type="component" value="Unassembled WGS sequence"/>
</dbReference>
<evidence type="ECO:0000313" key="2">
    <source>
        <dbReference type="EMBL" id="MCT4701173.1"/>
    </source>
</evidence>
<protein>
    <submittedName>
        <fullName evidence="2">DUF1311 domain-containing protein</fullName>
    </submittedName>
</protein>
<dbReference type="InterPro" id="IPR009739">
    <property type="entry name" value="LprI-like_N"/>
</dbReference>
<evidence type="ECO:0000313" key="3">
    <source>
        <dbReference type="Proteomes" id="UP001150641"/>
    </source>
</evidence>
<sequence length="280" mass="31104">MLTGMMLPGPVLATGNSHNAGGFQNIGSVAELMNLPTAKLCANGGPNMGEINLILLNEPLALSMYSNDPANARMIIRKQADEIKANIDKQCTATVSDIPAHRWDSIRTLKNMSESEVCAQGAPTKAELLALMREDKEFNAKFDKEINEAPPEVRTIMEEGAKVKGTSVRNLMFNDIAINTAKNWEIACTKQSKSEADITPPINTNNTKNTISDVQEKFNESDKKLNVLWKSFSSDTRKKLLPEQRKWIKQKDNFCKTDINCLTDMTNKRIADLSNRKASE</sequence>
<comment type="caution">
    <text evidence="2">The sequence shown here is derived from an EMBL/GenBank/DDBJ whole genome shotgun (WGS) entry which is preliminary data.</text>
</comment>
<dbReference type="AlphaFoldDB" id="A0A9X2W6V6"/>
<dbReference type="Gene3D" id="1.20.1270.180">
    <property type="match status" value="1"/>
</dbReference>
<feature type="domain" description="Lysozyme inhibitor LprI-like N-terminal" evidence="1">
    <location>
        <begin position="211"/>
        <end position="273"/>
    </location>
</feature>
<reference evidence="2" key="1">
    <citation type="submission" date="2022-03" db="EMBL/GenBank/DDBJ databases">
        <title>Proposal of a novel genus Dryocolo and two novel species.</title>
        <authorList>
            <person name="Maddock D.W."/>
            <person name="Brady C.L."/>
            <person name="Denman S."/>
            <person name="Arnold D."/>
        </authorList>
    </citation>
    <scope>NUCLEOTIDE SEQUENCE</scope>
    <source>
        <strain evidence="2">H6W4</strain>
    </source>
</reference>
<keyword evidence="3" id="KW-1185">Reference proteome</keyword>
<proteinExistence type="predicted"/>
<dbReference type="RefSeq" id="WP_271122004.1">
    <property type="nucleotide sequence ID" value="NZ_JALHAN010000059.1"/>
</dbReference>
<organism evidence="2 3">
    <name type="scientific">Dryocola boscaweniae</name>
    <dbReference type="NCBI Taxonomy" id="2925397"/>
    <lineage>
        <taxon>Bacteria</taxon>
        <taxon>Pseudomonadati</taxon>
        <taxon>Pseudomonadota</taxon>
        <taxon>Gammaproteobacteria</taxon>
        <taxon>Enterobacterales</taxon>
        <taxon>Enterobacteriaceae</taxon>
        <taxon>Dryocola</taxon>
    </lineage>
</organism>
<dbReference type="EMBL" id="JALHAP010000072">
    <property type="protein sequence ID" value="MCT4701173.1"/>
    <property type="molecule type" value="Genomic_DNA"/>
</dbReference>
<evidence type="ECO:0000259" key="1">
    <source>
        <dbReference type="Pfam" id="PF07007"/>
    </source>
</evidence>
<dbReference type="Pfam" id="PF07007">
    <property type="entry name" value="LprI"/>
    <property type="match status" value="1"/>
</dbReference>
<gene>
    <name evidence="2" type="ORF">MUA00_05045</name>
</gene>
<name>A0A9X2W6V6_9ENTR</name>
<accession>A0A9X2W6V6</accession>